<organism evidence="1 2">
    <name type="scientific">Trichomonas vaginalis (strain ATCC PRA-98 / G3)</name>
    <dbReference type="NCBI Taxonomy" id="412133"/>
    <lineage>
        <taxon>Eukaryota</taxon>
        <taxon>Metamonada</taxon>
        <taxon>Parabasalia</taxon>
        <taxon>Trichomonadida</taxon>
        <taxon>Trichomonadidae</taxon>
        <taxon>Trichomonas</taxon>
    </lineage>
</organism>
<dbReference type="Proteomes" id="UP000001542">
    <property type="component" value="Unassembled WGS sequence"/>
</dbReference>
<name>A2D985_TRIV3</name>
<protein>
    <submittedName>
        <fullName evidence="1">Uncharacterized protein</fullName>
    </submittedName>
</protein>
<sequence>MGYQDNYHPNYEEIQIFEAMKKYHFSKEWLVKKIKKAVNSAFREQNFYPTEIPTTCIFIRYNQNKPEIEIRTSEMKFTKGQFRDEICNICNLVGECVHQIMLDYELGFQYTY</sequence>
<evidence type="ECO:0000313" key="2">
    <source>
        <dbReference type="Proteomes" id="UP000001542"/>
    </source>
</evidence>
<keyword evidence="2" id="KW-1185">Reference proteome</keyword>
<dbReference type="EMBL" id="DS113180">
    <property type="protein sequence ID" value="EAY23111.1"/>
    <property type="molecule type" value="Genomic_DNA"/>
</dbReference>
<dbReference type="AlphaFoldDB" id="A2D985"/>
<accession>A2D985</accession>
<dbReference type="VEuPathDB" id="TrichDB:TVAG_183470"/>
<dbReference type="RefSeq" id="XP_001584097.1">
    <property type="nucleotide sequence ID" value="XM_001584047.1"/>
</dbReference>
<evidence type="ECO:0000313" key="1">
    <source>
        <dbReference type="EMBL" id="EAY23111.1"/>
    </source>
</evidence>
<gene>
    <name evidence="1" type="ORF">TVAG_183470</name>
</gene>
<dbReference type="VEuPathDB" id="TrichDB:TVAGG3_0771080"/>
<dbReference type="InParanoid" id="A2D985"/>
<proteinExistence type="predicted"/>
<reference evidence="1" key="1">
    <citation type="submission" date="2006-10" db="EMBL/GenBank/DDBJ databases">
        <authorList>
            <person name="Amadeo P."/>
            <person name="Zhao Q."/>
            <person name="Wortman J."/>
            <person name="Fraser-Liggett C."/>
            <person name="Carlton J."/>
        </authorList>
    </citation>
    <scope>NUCLEOTIDE SEQUENCE</scope>
    <source>
        <strain evidence="1">G3</strain>
    </source>
</reference>
<reference evidence="1" key="2">
    <citation type="journal article" date="2007" name="Science">
        <title>Draft genome sequence of the sexually transmitted pathogen Trichomonas vaginalis.</title>
        <authorList>
            <person name="Carlton J.M."/>
            <person name="Hirt R.P."/>
            <person name="Silva J.C."/>
            <person name="Delcher A.L."/>
            <person name="Schatz M."/>
            <person name="Zhao Q."/>
            <person name="Wortman J.R."/>
            <person name="Bidwell S.L."/>
            <person name="Alsmark U.C.M."/>
            <person name="Besteiro S."/>
            <person name="Sicheritz-Ponten T."/>
            <person name="Noel C.J."/>
            <person name="Dacks J.B."/>
            <person name="Foster P.G."/>
            <person name="Simillion C."/>
            <person name="Van de Peer Y."/>
            <person name="Miranda-Saavedra D."/>
            <person name="Barton G.J."/>
            <person name="Westrop G.D."/>
            <person name="Mueller S."/>
            <person name="Dessi D."/>
            <person name="Fiori P.L."/>
            <person name="Ren Q."/>
            <person name="Paulsen I."/>
            <person name="Zhang H."/>
            <person name="Bastida-Corcuera F.D."/>
            <person name="Simoes-Barbosa A."/>
            <person name="Brown M.T."/>
            <person name="Hayes R.D."/>
            <person name="Mukherjee M."/>
            <person name="Okumura C.Y."/>
            <person name="Schneider R."/>
            <person name="Smith A.J."/>
            <person name="Vanacova S."/>
            <person name="Villalvazo M."/>
            <person name="Haas B.J."/>
            <person name="Pertea M."/>
            <person name="Feldblyum T.V."/>
            <person name="Utterback T.R."/>
            <person name="Shu C.L."/>
            <person name="Osoegawa K."/>
            <person name="de Jong P.J."/>
            <person name="Hrdy I."/>
            <person name="Horvathova L."/>
            <person name="Zubacova Z."/>
            <person name="Dolezal P."/>
            <person name="Malik S.B."/>
            <person name="Logsdon J.M. Jr."/>
            <person name="Henze K."/>
            <person name="Gupta A."/>
            <person name="Wang C.C."/>
            <person name="Dunne R.L."/>
            <person name="Upcroft J.A."/>
            <person name="Upcroft P."/>
            <person name="White O."/>
            <person name="Salzberg S.L."/>
            <person name="Tang P."/>
            <person name="Chiu C.-H."/>
            <person name="Lee Y.-S."/>
            <person name="Embley T.M."/>
            <person name="Coombs G.H."/>
            <person name="Mottram J.C."/>
            <person name="Tachezy J."/>
            <person name="Fraser-Liggett C.M."/>
            <person name="Johnson P.J."/>
        </authorList>
    </citation>
    <scope>NUCLEOTIDE SEQUENCE [LARGE SCALE GENOMIC DNA]</scope>
    <source>
        <strain evidence="1">G3</strain>
    </source>
</reference>
<dbReference type="KEGG" id="tva:5468670"/>